<dbReference type="Proteomes" id="UP000031737">
    <property type="component" value="Unassembled WGS sequence"/>
</dbReference>
<dbReference type="GO" id="GO:0005737">
    <property type="term" value="C:cytoplasm"/>
    <property type="evidence" value="ECO:0007669"/>
    <property type="project" value="UniProtKB-SubCell"/>
</dbReference>
<organism evidence="9 10">
    <name type="scientific">Trypanosoma rangeli SC58</name>
    <dbReference type="NCBI Taxonomy" id="429131"/>
    <lineage>
        <taxon>Eukaryota</taxon>
        <taxon>Discoba</taxon>
        <taxon>Euglenozoa</taxon>
        <taxon>Kinetoplastea</taxon>
        <taxon>Metakinetoplastina</taxon>
        <taxon>Trypanosomatida</taxon>
        <taxon>Trypanosomatidae</taxon>
        <taxon>Trypanosoma</taxon>
        <taxon>Herpetosoma</taxon>
    </lineage>
</organism>
<dbReference type="InterPro" id="IPR001353">
    <property type="entry name" value="Proteasome_sua/b"/>
</dbReference>
<dbReference type="Pfam" id="PF00227">
    <property type="entry name" value="Proteasome"/>
    <property type="match status" value="1"/>
</dbReference>
<evidence type="ECO:0000313" key="9">
    <source>
        <dbReference type="EMBL" id="ESL07899.1"/>
    </source>
</evidence>
<dbReference type="PROSITE" id="PS51476">
    <property type="entry name" value="PROTEASOME_BETA_2"/>
    <property type="match status" value="1"/>
</dbReference>
<comment type="similarity">
    <text evidence="8">Belongs to the peptidase T1B family.</text>
</comment>
<protein>
    <recommendedName>
        <fullName evidence="8">Proteasome subunit beta</fullName>
    </recommendedName>
</protein>
<evidence type="ECO:0000256" key="2">
    <source>
        <dbReference type="ARBA" id="ARBA00022490"/>
    </source>
</evidence>
<evidence type="ECO:0000256" key="3">
    <source>
        <dbReference type="ARBA" id="ARBA00022670"/>
    </source>
</evidence>
<evidence type="ECO:0000256" key="8">
    <source>
        <dbReference type="RuleBase" id="RU004203"/>
    </source>
</evidence>
<dbReference type="AlphaFoldDB" id="A0A061IYZ1"/>
<gene>
    <name evidence="9" type="ORF">TRSC58_04407</name>
</gene>
<comment type="subcellular location">
    <subcellularLocation>
        <location evidence="8">Cytoplasm</location>
    </subcellularLocation>
    <subcellularLocation>
        <location evidence="8">Nucleus</location>
    </subcellularLocation>
</comment>
<name>A0A061IYZ1_TRYRA</name>
<dbReference type="GO" id="GO:0019774">
    <property type="term" value="C:proteasome core complex, beta-subunit complex"/>
    <property type="evidence" value="ECO:0007669"/>
    <property type="project" value="UniProtKB-ARBA"/>
</dbReference>
<dbReference type="EMBL" id="AUPL01004407">
    <property type="protein sequence ID" value="ESL07899.1"/>
    <property type="molecule type" value="Genomic_DNA"/>
</dbReference>
<evidence type="ECO:0000256" key="1">
    <source>
        <dbReference type="ARBA" id="ARBA00001198"/>
    </source>
</evidence>
<keyword evidence="5" id="KW-0378">Hydrolase</keyword>
<evidence type="ECO:0000256" key="4">
    <source>
        <dbReference type="ARBA" id="ARBA00022698"/>
    </source>
</evidence>
<comment type="catalytic activity">
    <reaction evidence="1">
        <text>Cleavage of peptide bonds with very broad specificity.</text>
        <dbReference type="EC" id="3.4.25.1"/>
    </reaction>
</comment>
<keyword evidence="2 8" id="KW-0963">Cytoplasm</keyword>
<dbReference type="InterPro" id="IPR000243">
    <property type="entry name" value="Pept_T1A_subB"/>
</dbReference>
<dbReference type="PRINTS" id="PR00141">
    <property type="entry name" value="PROTEASOME"/>
</dbReference>
<evidence type="ECO:0000313" key="10">
    <source>
        <dbReference type="Proteomes" id="UP000031737"/>
    </source>
</evidence>
<dbReference type="PANTHER" id="PTHR32194:SF0">
    <property type="entry name" value="ATP-DEPENDENT PROTEASE SUBUNIT HSLV"/>
    <property type="match status" value="1"/>
</dbReference>
<dbReference type="GO" id="GO:0051603">
    <property type="term" value="P:proteolysis involved in protein catabolic process"/>
    <property type="evidence" value="ECO:0007669"/>
    <property type="project" value="InterPro"/>
</dbReference>
<proteinExistence type="inferred from homology"/>
<dbReference type="GO" id="GO:0005634">
    <property type="term" value="C:nucleus"/>
    <property type="evidence" value="ECO:0007669"/>
    <property type="project" value="UniProtKB-SubCell"/>
</dbReference>
<keyword evidence="3" id="KW-0645">Protease</keyword>
<accession>A0A061IYZ1</accession>
<comment type="caution">
    <text evidence="9">The sequence shown here is derived from an EMBL/GenBank/DDBJ whole genome shotgun (WGS) entry which is preliminary data.</text>
</comment>
<dbReference type="InterPro" id="IPR029055">
    <property type="entry name" value="Ntn_hydrolases_N"/>
</dbReference>
<dbReference type="CDD" id="cd03762">
    <property type="entry name" value="proteasome_beta_type_6"/>
    <property type="match status" value="1"/>
</dbReference>
<comment type="subunit">
    <text evidence="8">Component of the proteasome complex.</text>
</comment>
<keyword evidence="8" id="KW-0539">Nucleus</keyword>
<dbReference type="GO" id="GO:0004298">
    <property type="term" value="F:threonine-type endopeptidase activity"/>
    <property type="evidence" value="ECO:0007669"/>
    <property type="project" value="UniProtKB-KW"/>
</dbReference>
<dbReference type="OrthoDB" id="7854943at2759"/>
<feature type="active site" description="Nucleophile" evidence="7">
    <location>
        <position position="55"/>
    </location>
</feature>
<keyword evidence="6 8" id="KW-0647">Proteasome</keyword>
<dbReference type="PROSITE" id="PS00854">
    <property type="entry name" value="PROTEASOME_BETA_1"/>
    <property type="match status" value="1"/>
</dbReference>
<dbReference type="Gene3D" id="3.60.20.10">
    <property type="entry name" value="Glutamine Phosphoribosylpyrophosphate, subunit 1, domain 1"/>
    <property type="match status" value="1"/>
</dbReference>
<evidence type="ECO:0000256" key="7">
    <source>
        <dbReference type="PIRSR" id="PIRSR600243-1"/>
    </source>
</evidence>
<dbReference type="VEuPathDB" id="TriTrypDB:TRSC58_04407"/>
<dbReference type="InterPro" id="IPR016050">
    <property type="entry name" value="Proteasome_bsu_CS"/>
</dbReference>
<dbReference type="InterPro" id="IPR023333">
    <property type="entry name" value="Proteasome_suB-type"/>
</dbReference>
<keyword evidence="10" id="KW-1185">Reference proteome</keyword>
<dbReference type="PANTHER" id="PTHR32194">
    <property type="entry name" value="METALLOPROTEASE TLDD"/>
    <property type="match status" value="1"/>
</dbReference>
<reference evidence="9 10" key="1">
    <citation type="submission" date="2013-07" db="EMBL/GenBank/DDBJ databases">
        <authorList>
            <person name="Stoco P.H."/>
            <person name="Wagner G."/>
            <person name="Gerber A."/>
            <person name="Zaha A."/>
            <person name="Thompson C."/>
            <person name="Bartholomeu D.C."/>
            <person name="Luckemeyer D.D."/>
            <person name="Bahia D."/>
            <person name="Loreto E."/>
            <person name="Prestes E.B."/>
            <person name="Lima F.M."/>
            <person name="Rodrigues-Luiz G."/>
            <person name="Vallejo G.A."/>
            <person name="Filho J.F."/>
            <person name="Monteiro K.M."/>
            <person name="Tyler K.M."/>
            <person name="de Almeida L.G."/>
            <person name="Ortiz M.F."/>
            <person name="Siervo M.A."/>
            <person name="de Moraes M.H."/>
            <person name="Cunha O.L."/>
            <person name="Mendonca-Neto R."/>
            <person name="Silva R."/>
            <person name="Teixeira S.M."/>
            <person name="Murta S.M."/>
            <person name="Sincero T.C."/>
            <person name="Mendes T.A."/>
            <person name="Urmenyi T.P."/>
            <person name="Silva V.G."/>
            <person name="da Rocha W.D."/>
            <person name="Andersson B."/>
            <person name="Romanha A.J."/>
            <person name="Steindel M."/>
            <person name="de Vasconcelos A.T."/>
            <person name="Grisard E.C."/>
        </authorList>
    </citation>
    <scope>NUCLEOTIDE SEQUENCE [LARGE SCALE GENOMIC DNA]</scope>
    <source>
        <strain evidence="9 10">SC58</strain>
    </source>
</reference>
<dbReference type="FunFam" id="3.60.20.10:FF:000073">
    <property type="entry name" value="Proteasome subunit beta"/>
    <property type="match status" value="1"/>
</dbReference>
<dbReference type="SUPFAM" id="SSF56235">
    <property type="entry name" value="N-terminal nucleophile aminohydrolases (Ntn hydrolases)"/>
    <property type="match status" value="1"/>
</dbReference>
<sequence length="284" mass="30644">MIKRPEGTLLYEPSCPNEIAHKLTSNGPAQSAKQIFEPEAAVLDPQLSEAVSLGTTIMAVSFNGGVVLAADSRTSTGTYVVNRASNKLTKLTEKVYCCRSGSAADTQALAEQTANYLESYETDTSKPVNVATAANIFQKLCYMNKWNISAGIIVAGHDPLNGGSVYSIPSGGSCVKLDYALGGSGSIFLYSFFDANYKPGMSKDECIRFCHRAVAHAYSRDGSSGGLIRTIALHQGEPEDMTIPWTETPYCMEKDPKYRELSVLNPPFSSSAKITVNQSRSEHI</sequence>
<keyword evidence="4" id="KW-0888">Threonine protease</keyword>
<evidence type="ECO:0000256" key="6">
    <source>
        <dbReference type="ARBA" id="ARBA00022942"/>
    </source>
</evidence>
<evidence type="ECO:0000256" key="5">
    <source>
        <dbReference type="ARBA" id="ARBA00022801"/>
    </source>
</evidence>
<comment type="function">
    <text evidence="8">Component of the proteasome, a multicatalytic proteinase complex which is characterized by its ability to cleave peptides with Arg, Phe, Tyr, Leu, and Glu adjacent to the leaving group at neutral or slightly basic pH. The proteasome has an ATP-dependent proteolytic activity.</text>
</comment>